<proteinExistence type="predicted"/>
<reference evidence="1 2" key="1">
    <citation type="submission" date="2021-06" db="EMBL/GenBank/DDBJ databases">
        <title>Caerostris extrusa draft genome.</title>
        <authorList>
            <person name="Kono N."/>
            <person name="Arakawa K."/>
        </authorList>
    </citation>
    <scope>NUCLEOTIDE SEQUENCE [LARGE SCALE GENOMIC DNA]</scope>
</reference>
<name>A0AAV4WKZ9_CAEEX</name>
<evidence type="ECO:0000313" key="1">
    <source>
        <dbReference type="EMBL" id="GIY82529.1"/>
    </source>
</evidence>
<comment type="caution">
    <text evidence="1">The sequence shown here is derived from an EMBL/GenBank/DDBJ whole genome shotgun (WGS) entry which is preliminary data.</text>
</comment>
<dbReference type="EMBL" id="BPLR01016253">
    <property type="protein sequence ID" value="GIY82529.1"/>
    <property type="molecule type" value="Genomic_DNA"/>
</dbReference>
<sequence>MDGFSVRCRITLVFHRTDMKVLILIRLSNLKCSFKFKGEGLQLYLTSSSPKSSQYQAHRYDVKVVQIQCTVSRPLHP</sequence>
<accession>A0AAV4WKZ9</accession>
<dbReference type="AlphaFoldDB" id="A0AAV4WKZ9"/>
<organism evidence="1 2">
    <name type="scientific">Caerostris extrusa</name>
    <name type="common">Bark spider</name>
    <name type="synonym">Caerostris bankana</name>
    <dbReference type="NCBI Taxonomy" id="172846"/>
    <lineage>
        <taxon>Eukaryota</taxon>
        <taxon>Metazoa</taxon>
        <taxon>Ecdysozoa</taxon>
        <taxon>Arthropoda</taxon>
        <taxon>Chelicerata</taxon>
        <taxon>Arachnida</taxon>
        <taxon>Araneae</taxon>
        <taxon>Araneomorphae</taxon>
        <taxon>Entelegynae</taxon>
        <taxon>Araneoidea</taxon>
        <taxon>Araneidae</taxon>
        <taxon>Caerostris</taxon>
    </lineage>
</organism>
<keyword evidence="2" id="KW-1185">Reference proteome</keyword>
<gene>
    <name evidence="1" type="ORF">CEXT_630651</name>
</gene>
<evidence type="ECO:0000313" key="2">
    <source>
        <dbReference type="Proteomes" id="UP001054945"/>
    </source>
</evidence>
<protein>
    <submittedName>
        <fullName evidence="1">Uncharacterized protein</fullName>
    </submittedName>
</protein>
<dbReference type="Proteomes" id="UP001054945">
    <property type="component" value="Unassembled WGS sequence"/>
</dbReference>